<dbReference type="Proteomes" id="UP000245535">
    <property type="component" value="Unassembled WGS sequence"/>
</dbReference>
<dbReference type="Gene3D" id="3.30.565.10">
    <property type="entry name" value="Histidine kinase-like ATPase, C-terminal domain"/>
    <property type="match status" value="1"/>
</dbReference>
<accession>A0A315ZG64</accession>
<keyword evidence="11" id="KW-1185">Reference proteome</keyword>
<dbReference type="Pfam" id="PF00512">
    <property type="entry name" value="HisKA"/>
    <property type="match status" value="1"/>
</dbReference>
<keyword evidence="8" id="KW-0472">Membrane</keyword>
<keyword evidence="8" id="KW-1133">Transmembrane helix</keyword>
<dbReference type="PANTHER" id="PTHR45453:SF1">
    <property type="entry name" value="PHOSPHATE REGULON SENSOR PROTEIN PHOR"/>
    <property type="match status" value="1"/>
</dbReference>
<dbReference type="SMART" id="SM00388">
    <property type="entry name" value="HisKA"/>
    <property type="match status" value="1"/>
</dbReference>
<dbReference type="PANTHER" id="PTHR45453">
    <property type="entry name" value="PHOSPHATE REGULON SENSOR PROTEIN PHOR"/>
    <property type="match status" value="1"/>
</dbReference>
<name>A0A315ZG64_SEDFL</name>
<dbReference type="EC" id="2.7.13.3" evidence="2"/>
<gene>
    <name evidence="10" type="ORF">BC781_101662</name>
</gene>
<evidence type="ECO:0000256" key="5">
    <source>
        <dbReference type="ARBA" id="ARBA00022777"/>
    </source>
</evidence>
<dbReference type="InterPro" id="IPR003594">
    <property type="entry name" value="HATPase_dom"/>
</dbReference>
<evidence type="ECO:0000256" key="1">
    <source>
        <dbReference type="ARBA" id="ARBA00000085"/>
    </source>
</evidence>
<dbReference type="RefSeq" id="WP_109615813.1">
    <property type="nucleotide sequence ID" value="NZ_QGDO01000001.1"/>
</dbReference>
<keyword evidence="6" id="KW-0902">Two-component regulatory system</keyword>
<feature type="transmembrane region" description="Helical" evidence="8">
    <location>
        <begin position="81"/>
        <end position="98"/>
    </location>
</feature>
<dbReference type="PROSITE" id="PS50109">
    <property type="entry name" value="HIS_KIN"/>
    <property type="match status" value="1"/>
</dbReference>
<dbReference type="CDD" id="cd00082">
    <property type="entry name" value="HisKA"/>
    <property type="match status" value="1"/>
</dbReference>
<dbReference type="SMART" id="SM00387">
    <property type="entry name" value="HATPase_c"/>
    <property type="match status" value="1"/>
</dbReference>
<evidence type="ECO:0000256" key="7">
    <source>
        <dbReference type="SAM" id="Coils"/>
    </source>
</evidence>
<dbReference type="CDD" id="cd00075">
    <property type="entry name" value="HATPase"/>
    <property type="match status" value="1"/>
</dbReference>
<evidence type="ECO:0000313" key="10">
    <source>
        <dbReference type="EMBL" id="PWJ44312.1"/>
    </source>
</evidence>
<dbReference type="AlphaFoldDB" id="A0A315ZG64"/>
<keyword evidence="3" id="KW-0597">Phosphoprotein</keyword>
<dbReference type="EMBL" id="QGDO01000001">
    <property type="protein sequence ID" value="PWJ44312.1"/>
    <property type="molecule type" value="Genomic_DNA"/>
</dbReference>
<dbReference type="InterPro" id="IPR036890">
    <property type="entry name" value="HATPase_C_sf"/>
</dbReference>
<dbReference type="Gene3D" id="1.10.287.130">
    <property type="match status" value="1"/>
</dbReference>
<comment type="catalytic activity">
    <reaction evidence="1">
        <text>ATP + protein L-histidine = ADP + protein N-phospho-L-histidine.</text>
        <dbReference type="EC" id="2.7.13.3"/>
    </reaction>
</comment>
<dbReference type="GO" id="GO:0000155">
    <property type="term" value="F:phosphorelay sensor kinase activity"/>
    <property type="evidence" value="ECO:0007669"/>
    <property type="project" value="InterPro"/>
</dbReference>
<dbReference type="InterPro" id="IPR050351">
    <property type="entry name" value="BphY/WalK/GraS-like"/>
</dbReference>
<keyword evidence="4" id="KW-0808">Transferase</keyword>
<feature type="transmembrane region" description="Helical" evidence="8">
    <location>
        <begin position="46"/>
        <end position="69"/>
    </location>
</feature>
<evidence type="ECO:0000256" key="6">
    <source>
        <dbReference type="ARBA" id="ARBA00023012"/>
    </source>
</evidence>
<evidence type="ECO:0000256" key="2">
    <source>
        <dbReference type="ARBA" id="ARBA00012438"/>
    </source>
</evidence>
<protein>
    <recommendedName>
        <fullName evidence="2">histidine kinase</fullName>
        <ecNumber evidence="2">2.7.13.3</ecNumber>
    </recommendedName>
</protein>
<evidence type="ECO:0000259" key="9">
    <source>
        <dbReference type="PROSITE" id="PS50109"/>
    </source>
</evidence>
<dbReference type="SUPFAM" id="SSF47384">
    <property type="entry name" value="Homodimeric domain of signal transducing histidine kinase"/>
    <property type="match status" value="1"/>
</dbReference>
<dbReference type="InterPro" id="IPR005467">
    <property type="entry name" value="His_kinase_dom"/>
</dbReference>
<keyword evidence="7" id="KW-0175">Coiled coil</keyword>
<feature type="transmembrane region" description="Helical" evidence="8">
    <location>
        <begin position="21"/>
        <end position="40"/>
    </location>
</feature>
<feature type="domain" description="Histidine kinase" evidence="9">
    <location>
        <begin position="220"/>
        <end position="438"/>
    </location>
</feature>
<comment type="caution">
    <text evidence="10">The sequence shown here is derived from an EMBL/GenBank/DDBJ whole genome shotgun (WGS) entry which is preliminary data.</text>
</comment>
<dbReference type="PRINTS" id="PR00344">
    <property type="entry name" value="BCTRLSENSOR"/>
</dbReference>
<dbReference type="OrthoDB" id="594725at2"/>
<dbReference type="SUPFAM" id="SSF55874">
    <property type="entry name" value="ATPase domain of HSP90 chaperone/DNA topoisomerase II/histidine kinase"/>
    <property type="match status" value="1"/>
</dbReference>
<dbReference type="GO" id="GO:0005886">
    <property type="term" value="C:plasma membrane"/>
    <property type="evidence" value="ECO:0007669"/>
    <property type="project" value="TreeGrafter"/>
</dbReference>
<dbReference type="GO" id="GO:0004721">
    <property type="term" value="F:phosphoprotein phosphatase activity"/>
    <property type="evidence" value="ECO:0007669"/>
    <property type="project" value="TreeGrafter"/>
</dbReference>
<proteinExistence type="predicted"/>
<feature type="transmembrane region" description="Helical" evidence="8">
    <location>
        <begin position="160"/>
        <end position="181"/>
    </location>
</feature>
<dbReference type="InterPro" id="IPR036097">
    <property type="entry name" value="HisK_dim/P_sf"/>
</dbReference>
<dbReference type="Pfam" id="PF02518">
    <property type="entry name" value="HATPase_c"/>
    <property type="match status" value="1"/>
</dbReference>
<feature type="coiled-coil region" evidence="7">
    <location>
        <begin position="179"/>
        <end position="213"/>
    </location>
</feature>
<keyword evidence="5 10" id="KW-0418">Kinase</keyword>
<evidence type="ECO:0000256" key="4">
    <source>
        <dbReference type="ARBA" id="ARBA00022679"/>
    </source>
</evidence>
<keyword evidence="8" id="KW-0812">Transmembrane</keyword>
<evidence type="ECO:0000256" key="3">
    <source>
        <dbReference type="ARBA" id="ARBA00022553"/>
    </source>
</evidence>
<evidence type="ECO:0000256" key="8">
    <source>
        <dbReference type="SAM" id="Phobius"/>
    </source>
</evidence>
<dbReference type="GO" id="GO:0016036">
    <property type="term" value="P:cellular response to phosphate starvation"/>
    <property type="evidence" value="ECO:0007669"/>
    <property type="project" value="TreeGrafter"/>
</dbReference>
<feature type="transmembrane region" description="Helical" evidence="8">
    <location>
        <begin position="104"/>
        <end position="122"/>
    </location>
</feature>
<organism evidence="10 11">
    <name type="scientific">Sediminitomix flava</name>
    <dbReference type="NCBI Taxonomy" id="379075"/>
    <lineage>
        <taxon>Bacteria</taxon>
        <taxon>Pseudomonadati</taxon>
        <taxon>Bacteroidota</taxon>
        <taxon>Cytophagia</taxon>
        <taxon>Cytophagales</taxon>
        <taxon>Flammeovirgaceae</taxon>
        <taxon>Sediminitomix</taxon>
    </lineage>
</organism>
<feature type="transmembrane region" description="Helical" evidence="8">
    <location>
        <begin position="129"/>
        <end position="148"/>
    </location>
</feature>
<reference evidence="10 11" key="1">
    <citation type="submission" date="2018-03" db="EMBL/GenBank/DDBJ databases">
        <title>Genomic Encyclopedia of Archaeal and Bacterial Type Strains, Phase II (KMG-II): from individual species to whole genera.</title>
        <authorList>
            <person name="Goeker M."/>
        </authorList>
    </citation>
    <scope>NUCLEOTIDE SEQUENCE [LARGE SCALE GENOMIC DNA]</scope>
    <source>
        <strain evidence="10 11">DSM 28229</strain>
    </source>
</reference>
<dbReference type="InterPro" id="IPR004358">
    <property type="entry name" value="Sig_transdc_His_kin-like_C"/>
</dbReference>
<dbReference type="InterPro" id="IPR003661">
    <property type="entry name" value="HisK_dim/P_dom"/>
</dbReference>
<evidence type="ECO:0000313" key="11">
    <source>
        <dbReference type="Proteomes" id="UP000245535"/>
    </source>
</evidence>
<sequence>MSKKLKNIILKIEGDPGTFSFEHRMLNMGSFLACIGYLTFLVTSPYIFQHLIFLITCILSFVGFATLYFFTRTNRFVKNAAFVWGALLLLGLNIGYFFSDGWRGLGSTMMFMVGLALIYMVTPTKSHKYIYTTALINYLGLHTLDYFFDLSYPFLTSEIAYLDTLFVTWFAFWGSYSVLRLSKRDFEEKRREVEKQNQQLEKSIEKQQNLANVKDLILGISSHQYKTPLTIIKGNLEMVKMTWNSDMERRDELFEKSIFRIERAIDRANELIQDVMKYHQADDLELELEETCILGLIESLADEIKDVDPEKRDVTLKVSGDPFCIVADPKQLGIVFTNLISNSLKYSKGAASPIISLEFDESKLVAQIQDFGVGIAEEELQNIFEPFYRSEDQSKTIQGNGLGLFITKKIIHKHGFNISVDSIINHGSKFRIEMPKLPKPISDDQIVNA</sequence>